<keyword evidence="1" id="KW-1133">Transmembrane helix</keyword>
<dbReference type="EMBL" id="JZSH01000108">
    <property type="protein sequence ID" value="KJF77767.1"/>
    <property type="molecule type" value="Genomic_DNA"/>
</dbReference>
<accession>A0A0D8L7A0</accession>
<sequence length="66" mass="7454">MSSESITLIIAVLASVVSIVGLVITKENKISEFRQLWINDLRNSLVKLNKNMFILQQMYIANASEN</sequence>
<proteinExistence type="predicted"/>
<comment type="caution">
    <text evidence="2">The sequence shown here is derived from an EMBL/GenBank/DDBJ whole genome shotgun (WGS) entry which is preliminary data.</text>
</comment>
<feature type="transmembrane region" description="Helical" evidence="1">
    <location>
        <begin position="6"/>
        <end position="25"/>
    </location>
</feature>
<gene>
    <name evidence="2" type="ORF">UA45_10695</name>
</gene>
<name>A0A0D8L7A0_MORMO</name>
<evidence type="ECO:0000256" key="1">
    <source>
        <dbReference type="SAM" id="Phobius"/>
    </source>
</evidence>
<protein>
    <submittedName>
        <fullName evidence="2">Uncharacterized protein</fullName>
    </submittedName>
</protein>
<evidence type="ECO:0000313" key="2">
    <source>
        <dbReference type="EMBL" id="KJF77767.1"/>
    </source>
</evidence>
<reference evidence="2 3" key="1">
    <citation type="submission" date="2015-02" db="EMBL/GenBank/DDBJ databases">
        <title>Whole genome shotgun sequencing of cultured foodborne pathogen.</title>
        <authorList>
            <person name="Timme R."/>
            <person name="Allard M.W."/>
            <person name="Strain E."/>
            <person name="Evans P.S."/>
            <person name="Brown E."/>
        </authorList>
    </citation>
    <scope>NUCLEOTIDE SEQUENCE [LARGE SCALE GENOMIC DNA]</scope>
    <source>
        <strain evidence="2 3">GCSL-TSO-24</strain>
    </source>
</reference>
<keyword evidence="1" id="KW-0472">Membrane</keyword>
<organism evidence="2 3">
    <name type="scientific">Morganella morganii</name>
    <name type="common">Proteus morganii</name>
    <dbReference type="NCBI Taxonomy" id="582"/>
    <lineage>
        <taxon>Bacteria</taxon>
        <taxon>Pseudomonadati</taxon>
        <taxon>Pseudomonadota</taxon>
        <taxon>Gammaproteobacteria</taxon>
        <taxon>Enterobacterales</taxon>
        <taxon>Morganellaceae</taxon>
        <taxon>Morganella</taxon>
    </lineage>
</organism>
<dbReference type="AlphaFoldDB" id="A0A0D8L7A0"/>
<evidence type="ECO:0000313" key="3">
    <source>
        <dbReference type="Proteomes" id="UP000032582"/>
    </source>
</evidence>
<keyword evidence="1" id="KW-0812">Transmembrane</keyword>
<dbReference type="PATRIC" id="fig|582.24.peg.3361"/>
<dbReference type="Proteomes" id="UP000032582">
    <property type="component" value="Unassembled WGS sequence"/>
</dbReference>